<protein>
    <submittedName>
        <fullName evidence="1">Uncharacterized protein</fullName>
    </submittedName>
</protein>
<reference evidence="1" key="1">
    <citation type="submission" date="2021-01" db="EMBL/GenBank/DDBJ databases">
        <authorList>
            <person name="Zahm M."/>
            <person name="Roques C."/>
            <person name="Cabau C."/>
            <person name="Klopp C."/>
            <person name="Donnadieu C."/>
            <person name="Jouanno E."/>
            <person name="Lampietro C."/>
            <person name="Louis A."/>
            <person name="Herpin A."/>
            <person name="Echchiki A."/>
            <person name="Berthelot C."/>
            <person name="Parey E."/>
            <person name="Roest-Crollius H."/>
            <person name="Braasch I."/>
            <person name="Postlethwait J."/>
            <person name="Bobe J."/>
            <person name="Montfort J."/>
            <person name="Bouchez O."/>
            <person name="Begum T."/>
            <person name="Mejri S."/>
            <person name="Adams A."/>
            <person name="Chen W.-J."/>
            <person name="Guiguen Y."/>
        </authorList>
    </citation>
    <scope>NUCLEOTIDE SEQUENCE</scope>
    <source>
        <tissue evidence="1">Blood</tissue>
    </source>
</reference>
<gene>
    <name evidence="1" type="ORF">AGOR_G00005760</name>
</gene>
<dbReference type="Proteomes" id="UP000829720">
    <property type="component" value="Unassembled WGS sequence"/>
</dbReference>
<name>A0A8T3E4T9_9TELE</name>
<organism evidence="1 2">
    <name type="scientific">Albula goreensis</name>
    <dbReference type="NCBI Taxonomy" id="1534307"/>
    <lineage>
        <taxon>Eukaryota</taxon>
        <taxon>Metazoa</taxon>
        <taxon>Chordata</taxon>
        <taxon>Craniata</taxon>
        <taxon>Vertebrata</taxon>
        <taxon>Euteleostomi</taxon>
        <taxon>Actinopterygii</taxon>
        <taxon>Neopterygii</taxon>
        <taxon>Teleostei</taxon>
        <taxon>Albuliformes</taxon>
        <taxon>Albulidae</taxon>
        <taxon>Albula</taxon>
    </lineage>
</organism>
<dbReference type="AlphaFoldDB" id="A0A8T3E4T9"/>
<dbReference type="EMBL" id="JAERUA010000001">
    <property type="protein sequence ID" value="KAI1904449.1"/>
    <property type="molecule type" value="Genomic_DNA"/>
</dbReference>
<sequence length="89" mass="9808">MTAVDAANSVMSGLCSLQTESWHLAPCLWKVTEEVSAYAWVTAKVRPTSQRIPFTARAWSASCLLRTIARRTKGSGSRLKIQKILLSIT</sequence>
<evidence type="ECO:0000313" key="1">
    <source>
        <dbReference type="EMBL" id="KAI1904449.1"/>
    </source>
</evidence>
<accession>A0A8T3E4T9</accession>
<comment type="caution">
    <text evidence="1">The sequence shown here is derived from an EMBL/GenBank/DDBJ whole genome shotgun (WGS) entry which is preliminary data.</text>
</comment>
<keyword evidence="2" id="KW-1185">Reference proteome</keyword>
<proteinExistence type="predicted"/>
<evidence type="ECO:0000313" key="2">
    <source>
        <dbReference type="Proteomes" id="UP000829720"/>
    </source>
</evidence>